<proteinExistence type="inferred from homology"/>
<accession>A0A4U9YNE9</accession>
<evidence type="ECO:0000256" key="4">
    <source>
        <dbReference type="ARBA" id="ARBA00022737"/>
    </source>
</evidence>
<evidence type="ECO:0000256" key="6">
    <source>
        <dbReference type="PIRNR" id="PIRNR000441"/>
    </source>
</evidence>
<dbReference type="SUPFAM" id="SSF51161">
    <property type="entry name" value="Trimeric LpxA-like enzymes"/>
    <property type="match status" value="1"/>
</dbReference>
<comment type="catalytic activity">
    <reaction evidence="6">
        <text>L-serine + acetyl-CoA = O-acetyl-L-serine + CoA</text>
        <dbReference type="Rhea" id="RHEA:24560"/>
        <dbReference type="ChEBI" id="CHEBI:33384"/>
        <dbReference type="ChEBI" id="CHEBI:57287"/>
        <dbReference type="ChEBI" id="CHEBI:57288"/>
        <dbReference type="ChEBI" id="CHEBI:58340"/>
        <dbReference type="EC" id="2.3.1.30"/>
    </reaction>
</comment>
<dbReference type="PROSITE" id="PS00101">
    <property type="entry name" value="HEXAPEP_TRANSFERASES"/>
    <property type="match status" value="1"/>
</dbReference>
<keyword evidence="3 6" id="KW-0808">Transferase</keyword>
<organism evidence="7 8">
    <name type="scientific">Streptococcus pseudoporcinus</name>
    <dbReference type="NCBI Taxonomy" id="361101"/>
    <lineage>
        <taxon>Bacteria</taxon>
        <taxon>Bacillati</taxon>
        <taxon>Bacillota</taxon>
        <taxon>Bacilli</taxon>
        <taxon>Lactobacillales</taxon>
        <taxon>Streptococcaceae</taxon>
        <taxon>Streptococcus</taxon>
    </lineage>
</organism>
<dbReference type="InterPro" id="IPR001451">
    <property type="entry name" value="Hexapep"/>
</dbReference>
<evidence type="ECO:0000313" key="7">
    <source>
        <dbReference type="EMBL" id="VTS27221.1"/>
    </source>
</evidence>
<evidence type="ECO:0000256" key="2">
    <source>
        <dbReference type="ARBA" id="ARBA00018522"/>
    </source>
</evidence>
<dbReference type="InterPro" id="IPR018357">
    <property type="entry name" value="Hexapep_transf_CS"/>
</dbReference>
<sequence>MNEIYDYIISDLYRYSGKISFTAFIKNFITRKAFRATVFYRLCRNRSSLAGKLCFILAYPFHRIYVRDKFQFSYQTEIGYGLYIGHNGPIVINPSAVIGDNFTIMQFSTIGAEISHAARIGNNVYVGPNSCIVENIEIGHNVTLGAGSVVTKNIPDNATAVGNYAKVIHYNNPGQLVKRKWDDK</sequence>
<dbReference type="AlphaFoldDB" id="A0A4U9YNE9"/>
<dbReference type="PANTHER" id="PTHR42811">
    <property type="entry name" value="SERINE ACETYLTRANSFERASE"/>
    <property type="match status" value="1"/>
</dbReference>
<dbReference type="GO" id="GO:0006535">
    <property type="term" value="P:cysteine biosynthetic process from serine"/>
    <property type="evidence" value="ECO:0007669"/>
    <property type="project" value="InterPro"/>
</dbReference>
<evidence type="ECO:0000313" key="8">
    <source>
        <dbReference type="Proteomes" id="UP000304914"/>
    </source>
</evidence>
<name>A0A4U9YNE9_9STRE</name>
<dbReference type="GO" id="GO:0009001">
    <property type="term" value="F:serine O-acetyltransferase activity"/>
    <property type="evidence" value="ECO:0007669"/>
    <property type="project" value="UniProtKB-EC"/>
</dbReference>
<comment type="similarity">
    <text evidence="1 6">Belongs to the transferase hexapeptide repeat family.</text>
</comment>
<dbReference type="EMBL" id="LR594035">
    <property type="protein sequence ID" value="VTS27221.1"/>
    <property type="molecule type" value="Genomic_DNA"/>
</dbReference>
<keyword evidence="5 6" id="KW-0012">Acyltransferase</keyword>
<dbReference type="CDD" id="cd03354">
    <property type="entry name" value="LbH_SAT"/>
    <property type="match status" value="1"/>
</dbReference>
<dbReference type="Gene3D" id="2.160.10.10">
    <property type="entry name" value="Hexapeptide repeat proteins"/>
    <property type="match status" value="1"/>
</dbReference>
<dbReference type="InterPro" id="IPR045304">
    <property type="entry name" value="LbH_SAT"/>
</dbReference>
<gene>
    <name evidence="7" type="primary">lacA_3</name>
    <name evidence="7" type="ORF">NCTC5385_01314</name>
</gene>
<keyword evidence="4" id="KW-0677">Repeat</keyword>
<dbReference type="Proteomes" id="UP000304914">
    <property type="component" value="Chromosome"/>
</dbReference>
<dbReference type="PIRSF" id="PIRSF000441">
    <property type="entry name" value="CysE"/>
    <property type="match status" value="1"/>
</dbReference>
<evidence type="ECO:0000256" key="1">
    <source>
        <dbReference type="ARBA" id="ARBA00007274"/>
    </source>
</evidence>
<dbReference type="EC" id="2.3.1.30" evidence="6"/>
<dbReference type="GO" id="GO:0005737">
    <property type="term" value="C:cytoplasm"/>
    <property type="evidence" value="ECO:0007669"/>
    <property type="project" value="InterPro"/>
</dbReference>
<dbReference type="RefSeq" id="WP_138068553.1">
    <property type="nucleotide sequence ID" value="NZ_LR594035.1"/>
</dbReference>
<protein>
    <recommendedName>
        <fullName evidence="2 6">Serine acetyltransferase</fullName>
        <ecNumber evidence="6">2.3.1.30</ecNumber>
    </recommendedName>
</protein>
<dbReference type="InterPro" id="IPR011004">
    <property type="entry name" value="Trimer_LpxA-like_sf"/>
</dbReference>
<reference evidence="7 8" key="1">
    <citation type="submission" date="2019-05" db="EMBL/GenBank/DDBJ databases">
        <authorList>
            <consortium name="Pathogen Informatics"/>
        </authorList>
    </citation>
    <scope>NUCLEOTIDE SEQUENCE [LARGE SCALE GENOMIC DNA]</scope>
    <source>
        <strain evidence="7 8">NCTC5385</strain>
    </source>
</reference>
<evidence type="ECO:0000256" key="3">
    <source>
        <dbReference type="ARBA" id="ARBA00022679"/>
    </source>
</evidence>
<dbReference type="Pfam" id="PF00132">
    <property type="entry name" value="Hexapep"/>
    <property type="match status" value="1"/>
</dbReference>
<dbReference type="InterPro" id="IPR005881">
    <property type="entry name" value="Ser_O-AcTrfase"/>
</dbReference>
<evidence type="ECO:0000256" key="5">
    <source>
        <dbReference type="ARBA" id="ARBA00023315"/>
    </source>
</evidence>